<dbReference type="PANTHER" id="PTHR32009:SF39">
    <property type="entry name" value="TIR DOMAIN-CONTAINING PROTEIN"/>
    <property type="match status" value="1"/>
</dbReference>
<dbReference type="PROSITE" id="PS50104">
    <property type="entry name" value="TIR"/>
    <property type="match status" value="1"/>
</dbReference>
<dbReference type="STRING" id="180498.A0A067K505"/>
<dbReference type="OrthoDB" id="850167at2759"/>
<sequence>MSSVSSSIIPPKTNYDVFLSFRGIDTRPNFTSHLKAALQRKYIKTFIDDDLKRGEEISPALMEAIEESKAVVVIFSKKYASSHWCLDELVKIMKCMRSMGRIVLPIFYYVDPSEVRNQSGDFGDEFLKLKERFKGEVKRIQRWITALKQAANLSGWDSNNYSQRDKAWLELEPPHNPKCIAFTNHVYYYSRIRFMLVMIFCANQTGQAK</sequence>
<evidence type="ECO:0000313" key="7">
    <source>
        <dbReference type="Proteomes" id="UP000027138"/>
    </source>
</evidence>
<keyword evidence="2" id="KW-0378">Hydrolase</keyword>
<evidence type="ECO:0000256" key="2">
    <source>
        <dbReference type="ARBA" id="ARBA00022801"/>
    </source>
</evidence>
<evidence type="ECO:0000256" key="3">
    <source>
        <dbReference type="ARBA" id="ARBA00023027"/>
    </source>
</evidence>
<dbReference type="SUPFAM" id="SSF52200">
    <property type="entry name" value="Toll/Interleukin receptor TIR domain"/>
    <property type="match status" value="1"/>
</dbReference>
<accession>A0A067K505</accession>
<dbReference type="Proteomes" id="UP000027138">
    <property type="component" value="Unassembled WGS sequence"/>
</dbReference>
<protein>
    <recommendedName>
        <fullName evidence="1">ADP-ribosyl cyclase/cyclic ADP-ribose hydrolase</fullName>
        <ecNumber evidence="1">3.2.2.6</ecNumber>
    </recommendedName>
</protein>
<organism evidence="6 7">
    <name type="scientific">Jatropha curcas</name>
    <name type="common">Barbados nut</name>
    <dbReference type="NCBI Taxonomy" id="180498"/>
    <lineage>
        <taxon>Eukaryota</taxon>
        <taxon>Viridiplantae</taxon>
        <taxon>Streptophyta</taxon>
        <taxon>Embryophyta</taxon>
        <taxon>Tracheophyta</taxon>
        <taxon>Spermatophyta</taxon>
        <taxon>Magnoliopsida</taxon>
        <taxon>eudicotyledons</taxon>
        <taxon>Gunneridae</taxon>
        <taxon>Pentapetalae</taxon>
        <taxon>rosids</taxon>
        <taxon>fabids</taxon>
        <taxon>Malpighiales</taxon>
        <taxon>Euphorbiaceae</taxon>
        <taxon>Crotonoideae</taxon>
        <taxon>Jatropheae</taxon>
        <taxon>Jatropha</taxon>
    </lineage>
</organism>
<dbReference type="GO" id="GO:0007165">
    <property type="term" value="P:signal transduction"/>
    <property type="evidence" value="ECO:0007669"/>
    <property type="project" value="InterPro"/>
</dbReference>
<dbReference type="EMBL" id="KK914853">
    <property type="protein sequence ID" value="KDP27330.1"/>
    <property type="molecule type" value="Genomic_DNA"/>
</dbReference>
<reference evidence="6 7" key="1">
    <citation type="journal article" date="2014" name="PLoS ONE">
        <title>Global Analysis of Gene Expression Profiles in Physic Nut (Jatropha curcas L.) Seedlings Exposed to Salt Stress.</title>
        <authorList>
            <person name="Zhang L."/>
            <person name="Zhang C."/>
            <person name="Wu P."/>
            <person name="Chen Y."/>
            <person name="Li M."/>
            <person name="Jiang H."/>
            <person name="Wu G."/>
        </authorList>
    </citation>
    <scope>NUCLEOTIDE SEQUENCE [LARGE SCALE GENOMIC DNA]</scope>
    <source>
        <strain evidence="7">cv. GZQX0401</strain>
        <tissue evidence="6">Young leaves</tissue>
    </source>
</reference>
<dbReference type="GO" id="GO:0061809">
    <property type="term" value="F:NAD+ nucleosidase activity, cyclic ADP-ribose generating"/>
    <property type="evidence" value="ECO:0007669"/>
    <property type="project" value="UniProtKB-EC"/>
</dbReference>
<evidence type="ECO:0000256" key="1">
    <source>
        <dbReference type="ARBA" id="ARBA00011982"/>
    </source>
</evidence>
<evidence type="ECO:0000259" key="5">
    <source>
        <dbReference type="PROSITE" id="PS50104"/>
    </source>
</evidence>
<dbReference type="AlphaFoldDB" id="A0A067K505"/>
<evidence type="ECO:0000313" key="6">
    <source>
        <dbReference type="EMBL" id="KDP27330.1"/>
    </source>
</evidence>
<dbReference type="EC" id="3.2.2.6" evidence="1"/>
<comment type="catalytic activity">
    <reaction evidence="4">
        <text>NAD(+) + H2O = ADP-D-ribose + nicotinamide + H(+)</text>
        <dbReference type="Rhea" id="RHEA:16301"/>
        <dbReference type="ChEBI" id="CHEBI:15377"/>
        <dbReference type="ChEBI" id="CHEBI:15378"/>
        <dbReference type="ChEBI" id="CHEBI:17154"/>
        <dbReference type="ChEBI" id="CHEBI:57540"/>
        <dbReference type="ChEBI" id="CHEBI:57967"/>
        <dbReference type="EC" id="3.2.2.6"/>
    </reaction>
    <physiologicalReaction direction="left-to-right" evidence="4">
        <dbReference type="Rhea" id="RHEA:16302"/>
    </physiologicalReaction>
</comment>
<name>A0A067K505_JATCU</name>
<dbReference type="SMART" id="SM00255">
    <property type="entry name" value="TIR"/>
    <property type="match status" value="1"/>
</dbReference>
<dbReference type="InterPro" id="IPR000157">
    <property type="entry name" value="TIR_dom"/>
</dbReference>
<keyword evidence="7" id="KW-1185">Reference proteome</keyword>
<dbReference type="PANTHER" id="PTHR32009">
    <property type="entry name" value="TMV RESISTANCE PROTEIN N-LIKE"/>
    <property type="match status" value="1"/>
</dbReference>
<dbReference type="FunFam" id="3.40.50.10140:FF:000007">
    <property type="entry name" value="Disease resistance protein (TIR-NBS-LRR class)"/>
    <property type="match status" value="1"/>
</dbReference>
<dbReference type="Gene3D" id="3.40.50.10140">
    <property type="entry name" value="Toll/interleukin-1 receptor homology (TIR) domain"/>
    <property type="match status" value="1"/>
</dbReference>
<dbReference type="Pfam" id="PF01582">
    <property type="entry name" value="TIR"/>
    <property type="match status" value="1"/>
</dbReference>
<dbReference type="InterPro" id="IPR035897">
    <property type="entry name" value="Toll_tir_struct_dom_sf"/>
</dbReference>
<gene>
    <name evidence="6" type="ORF">JCGZ_20262</name>
</gene>
<keyword evidence="3" id="KW-0520">NAD</keyword>
<evidence type="ECO:0000256" key="4">
    <source>
        <dbReference type="ARBA" id="ARBA00047304"/>
    </source>
</evidence>
<proteinExistence type="predicted"/>
<feature type="domain" description="TIR" evidence="5">
    <location>
        <begin position="13"/>
        <end position="175"/>
    </location>
</feature>